<proteinExistence type="predicted"/>
<dbReference type="Proteomes" id="UP000198942">
    <property type="component" value="Unassembled WGS sequence"/>
</dbReference>
<dbReference type="OrthoDB" id="9900888at2"/>
<dbReference type="EMBL" id="FOCL01000007">
    <property type="protein sequence ID" value="SEO33404.1"/>
    <property type="molecule type" value="Genomic_DNA"/>
</dbReference>
<dbReference type="AlphaFoldDB" id="A0A1H8NUY0"/>
<reference evidence="3" key="1">
    <citation type="submission" date="2016-10" db="EMBL/GenBank/DDBJ databases">
        <authorList>
            <person name="Varghese N."/>
            <person name="Submissions S."/>
        </authorList>
    </citation>
    <scope>NUCLEOTIDE SEQUENCE [LARGE SCALE GENOMIC DNA]</scope>
    <source>
        <strain evidence="3">Gh-48</strain>
    </source>
</reference>
<accession>A0A1H8NUY0</accession>
<keyword evidence="3" id="KW-1185">Reference proteome</keyword>
<organism evidence="2 3">
    <name type="scientific">Mucilaginibacter gossypiicola</name>
    <dbReference type="NCBI Taxonomy" id="551995"/>
    <lineage>
        <taxon>Bacteria</taxon>
        <taxon>Pseudomonadati</taxon>
        <taxon>Bacteroidota</taxon>
        <taxon>Sphingobacteriia</taxon>
        <taxon>Sphingobacteriales</taxon>
        <taxon>Sphingobacteriaceae</taxon>
        <taxon>Mucilaginibacter</taxon>
    </lineage>
</organism>
<evidence type="ECO:0000313" key="3">
    <source>
        <dbReference type="Proteomes" id="UP000198942"/>
    </source>
</evidence>
<protein>
    <submittedName>
        <fullName evidence="2">Uncharacterized protein</fullName>
    </submittedName>
</protein>
<dbReference type="RefSeq" id="WP_091214222.1">
    <property type="nucleotide sequence ID" value="NZ_FOCL01000007.1"/>
</dbReference>
<keyword evidence="1" id="KW-0732">Signal</keyword>
<evidence type="ECO:0000313" key="2">
    <source>
        <dbReference type="EMBL" id="SEO33404.1"/>
    </source>
</evidence>
<sequence>MKKLILAAVVSLFAINTNAQIAQPQTLNTTEQAVTFTVNITSMLKITMPRVGRAETAKLAETYTTLPYYKFANQQQSSSFKNPYSNEDIRISLYAMPNHMFVEARDNGQLTERLKAIFPLNSLAGQSAKVNFFKNFFPENHNYRLENMVAGI</sequence>
<feature type="chain" id="PRO_5011497463" evidence="1">
    <location>
        <begin position="20"/>
        <end position="152"/>
    </location>
</feature>
<gene>
    <name evidence="2" type="ORF">SAMN05192574_107106</name>
</gene>
<name>A0A1H8NUY0_9SPHI</name>
<feature type="signal peptide" evidence="1">
    <location>
        <begin position="1"/>
        <end position="19"/>
    </location>
</feature>
<evidence type="ECO:0000256" key="1">
    <source>
        <dbReference type="SAM" id="SignalP"/>
    </source>
</evidence>